<dbReference type="Pfam" id="PF02581">
    <property type="entry name" value="TMP-TENI"/>
    <property type="match status" value="1"/>
</dbReference>
<dbReference type="CDD" id="cd00564">
    <property type="entry name" value="TMP_TenI"/>
    <property type="match status" value="1"/>
</dbReference>
<dbReference type="SUPFAM" id="SSF51391">
    <property type="entry name" value="Thiamin phosphate synthase"/>
    <property type="match status" value="1"/>
</dbReference>
<proteinExistence type="inferred from homology"/>
<accession>A0A437UJU0</accession>
<feature type="binding site" evidence="9">
    <location>
        <position position="97"/>
    </location>
    <ligand>
        <name>Mg(2+)</name>
        <dbReference type="ChEBI" id="CHEBI:18420"/>
    </ligand>
</feature>
<evidence type="ECO:0000256" key="5">
    <source>
        <dbReference type="ARBA" id="ARBA00022977"/>
    </source>
</evidence>
<evidence type="ECO:0000313" key="14">
    <source>
        <dbReference type="Proteomes" id="UP000288388"/>
    </source>
</evidence>
<keyword evidence="3 9" id="KW-0479">Metal-binding</keyword>
<feature type="binding site" evidence="9">
    <location>
        <position position="78"/>
    </location>
    <ligand>
        <name>Mg(2+)</name>
        <dbReference type="ChEBI" id="CHEBI:18420"/>
    </ligand>
</feature>
<dbReference type="UniPathway" id="UPA00060">
    <property type="reaction ID" value="UER00141"/>
</dbReference>
<dbReference type="GO" id="GO:0004789">
    <property type="term" value="F:thiamine-phosphate diphosphorylase activity"/>
    <property type="evidence" value="ECO:0007669"/>
    <property type="project" value="UniProtKB-UniRule"/>
</dbReference>
<evidence type="ECO:0000256" key="3">
    <source>
        <dbReference type="ARBA" id="ARBA00022723"/>
    </source>
</evidence>
<comment type="catalytic activity">
    <reaction evidence="7 9 10">
        <text>2-(2-carboxy-4-methylthiazol-5-yl)ethyl phosphate + 4-amino-2-methyl-5-(diphosphooxymethyl)pyrimidine + 2 H(+) = thiamine phosphate + CO2 + diphosphate</text>
        <dbReference type="Rhea" id="RHEA:47848"/>
        <dbReference type="ChEBI" id="CHEBI:15378"/>
        <dbReference type="ChEBI" id="CHEBI:16526"/>
        <dbReference type="ChEBI" id="CHEBI:33019"/>
        <dbReference type="ChEBI" id="CHEBI:37575"/>
        <dbReference type="ChEBI" id="CHEBI:57841"/>
        <dbReference type="ChEBI" id="CHEBI:62890"/>
        <dbReference type="EC" id="2.5.1.3"/>
    </reaction>
</comment>
<feature type="domain" description="Thiamine phosphate synthase/TenI" evidence="12">
    <location>
        <begin position="15"/>
        <end position="194"/>
    </location>
</feature>
<feature type="binding site" evidence="9">
    <location>
        <begin position="142"/>
        <end position="144"/>
    </location>
    <ligand>
        <name>2-[(2R,5Z)-2-carboxy-4-methylthiazol-5(2H)-ylidene]ethyl phosphate</name>
        <dbReference type="ChEBI" id="CHEBI:62899"/>
    </ligand>
</feature>
<comment type="function">
    <text evidence="9">Condenses 4-methyl-5-(beta-hydroxyethyl)thiazole monophosphate (THZ-P) and 2-methyl-4-amino-5-hydroxymethyl pyrimidine pyrophosphate (HMP-PP) to form thiamine monophosphate (TMP).</text>
</comment>
<evidence type="ECO:0000256" key="4">
    <source>
        <dbReference type="ARBA" id="ARBA00022842"/>
    </source>
</evidence>
<comment type="catalytic activity">
    <reaction evidence="8 9 10">
        <text>2-[(2R,5Z)-2-carboxy-4-methylthiazol-5(2H)-ylidene]ethyl phosphate + 4-amino-2-methyl-5-(diphosphooxymethyl)pyrimidine + 2 H(+) = thiamine phosphate + CO2 + diphosphate</text>
        <dbReference type="Rhea" id="RHEA:47844"/>
        <dbReference type="ChEBI" id="CHEBI:15378"/>
        <dbReference type="ChEBI" id="CHEBI:16526"/>
        <dbReference type="ChEBI" id="CHEBI:33019"/>
        <dbReference type="ChEBI" id="CHEBI:37575"/>
        <dbReference type="ChEBI" id="CHEBI:57841"/>
        <dbReference type="ChEBI" id="CHEBI:62899"/>
        <dbReference type="EC" id="2.5.1.3"/>
    </reaction>
</comment>
<dbReference type="EC" id="2.5.1.3" evidence="9"/>
<dbReference type="GO" id="GO:0009229">
    <property type="term" value="P:thiamine diphosphate biosynthetic process"/>
    <property type="evidence" value="ECO:0007669"/>
    <property type="project" value="UniProtKB-UniRule"/>
</dbReference>
<dbReference type="PANTHER" id="PTHR20857:SF15">
    <property type="entry name" value="THIAMINE-PHOSPHATE SYNTHASE"/>
    <property type="match status" value="1"/>
</dbReference>
<dbReference type="Proteomes" id="UP000288388">
    <property type="component" value="Unassembled WGS sequence"/>
</dbReference>
<evidence type="ECO:0000256" key="2">
    <source>
        <dbReference type="ARBA" id="ARBA00022679"/>
    </source>
</evidence>
<evidence type="ECO:0000259" key="12">
    <source>
        <dbReference type="Pfam" id="PF02581"/>
    </source>
</evidence>
<feature type="binding site" evidence="9">
    <location>
        <position position="145"/>
    </location>
    <ligand>
        <name>4-amino-2-methyl-5-(diphosphooxymethyl)pyrimidine</name>
        <dbReference type="ChEBI" id="CHEBI:57841"/>
    </ligand>
</feature>
<evidence type="ECO:0000256" key="11">
    <source>
        <dbReference type="RuleBase" id="RU004253"/>
    </source>
</evidence>
<dbReference type="FunFam" id="3.20.20.70:FF:000096">
    <property type="entry name" value="Thiamine-phosphate synthase"/>
    <property type="match status" value="1"/>
</dbReference>
<evidence type="ECO:0000256" key="7">
    <source>
        <dbReference type="ARBA" id="ARBA00047851"/>
    </source>
</evidence>
<comment type="caution">
    <text evidence="13">The sequence shown here is derived from an EMBL/GenBank/DDBJ whole genome shotgun (WGS) entry which is preliminary data.</text>
</comment>
<comment type="similarity">
    <text evidence="9 10">Belongs to the thiamine-phosphate synthase family.</text>
</comment>
<evidence type="ECO:0000256" key="6">
    <source>
        <dbReference type="ARBA" id="ARBA00047334"/>
    </source>
</evidence>
<evidence type="ECO:0000313" key="13">
    <source>
        <dbReference type="EMBL" id="RVU93912.1"/>
    </source>
</evidence>
<feature type="binding site" evidence="9">
    <location>
        <position position="116"/>
    </location>
    <ligand>
        <name>4-amino-2-methyl-5-(diphosphooxymethyl)pyrimidine</name>
        <dbReference type="ChEBI" id="CHEBI:57841"/>
    </ligand>
</feature>
<dbReference type="InterPro" id="IPR022998">
    <property type="entry name" value="ThiamineP_synth_TenI"/>
</dbReference>
<dbReference type="InterPro" id="IPR013785">
    <property type="entry name" value="Aldolase_TIM"/>
</dbReference>
<feature type="binding site" evidence="9">
    <location>
        <begin position="45"/>
        <end position="49"/>
    </location>
    <ligand>
        <name>4-amino-2-methyl-5-(diphosphooxymethyl)pyrimidine</name>
        <dbReference type="ChEBI" id="CHEBI:57841"/>
    </ligand>
</feature>
<gene>
    <name evidence="9" type="primary">thiE</name>
    <name evidence="13" type="ORF">EK398_03010</name>
</gene>
<feature type="binding site" evidence="9">
    <location>
        <position position="171"/>
    </location>
    <ligand>
        <name>2-[(2R,5Z)-2-carboxy-4-methylthiazol-5(2H)-ylidene]ethyl phosphate</name>
        <dbReference type="ChEBI" id="CHEBI:62899"/>
    </ligand>
</feature>
<protein>
    <recommendedName>
        <fullName evidence="9">Thiamine-phosphate synthase</fullName>
        <shortName evidence="9">TP synthase</shortName>
        <shortName evidence="9">TPS</shortName>
        <ecNumber evidence="9">2.5.1.3</ecNumber>
    </recommendedName>
    <alternativeName>
        <fullName evidence="9">Thiamine-phosphate pyrophosphorylase</fullName>
        <shortName evidence="9">TMP pyrophosphorylase</shortName>
        <shortName evidence="9">TMP-PPase</shortName>
    </alternativeName>
</protein>
<dbReference type="HAMAP" id="MF_00097">
    <property type="entry name" value="TMP_synthase"/>
    <property type="match status" value="1"/>
</dbReference>
<evidence type="ECO:0000256" key="1">
    <source>
        <dbReference type="ARBA" id="ARBA00005165"/>
    </source>
</evidence>
<keyword evidence="2 9" id="KW-0808">Transferase</keyword>
<reference evidence="13 14" key="1">
    <citation type="submission" date="2018-12" db="EMBL/GenBank/DDBJ databases">
        <title>A novel vanA-carrying plasmid in a clinical isolate of Enterococcus avium.</title>
        <authorList>
            <person name="Bernasconi O.J."/>
            <person name="Luzzaro F."/>
            <person name="Endimiani A."/>
        </authorList>
    </citation>
    <scope>NUCLEOTIDE SEQUENCE [LARGE SCALE GENOMIC DNA]</scope>
    <source>
        <strain evidence="13 14">LC0559/18</strain>
    </source>
</reference>
<organism evidence="13 14">
    <name type="scientific">Enterococcus avium</name>
    <name type="common">Streptococcus avium</name>
    <dbReference type="NCBI Taxonomy" id="33945"/>
    <lineage>
        <taxon>Bacteria</taxon>
        <taxon>Bacillati</taxon>
        <taxon>Bacillota</taxon>
        <taxon>Bacilli</taxon>
        <taxon>Lactobacillales</taxon>
        <taxon>Enterococcaceae</taxon>
        <taxon>Enterococcus</taxon>
    </lineage>
</organism>
<evidence type="ECO:0000256" key="10">
    <source>
        <dbReference type="RuleBase" id="RU003826"/>
    </source>
</evidence>
<name>A0A437UJU0_ENTAV</name>
<dbReference type="RefSeq" id="WP_127978221.1">
    <property type="nucleotide sequence ID" value="NZ_JAQLBW010000013.1"/>
</dbReference>
<dbReference type="InterPro" id="IPR034291">
    <property type="entry name" value="TMP_synthase"/>
</dbReference>
<dbReference type="Gene3D" id="3.20.20.70">
    <property type="entry name" value="Aldolase class I"/>
    <property type="match status" value="1"/>
</dbReference>
<comment type="pathway">
    <text evidence="1 9 11">Cofactor biosynthesis; thiamine diphosphate biosynthesis; thiamine phosphate from 4-amino-2-methyl-5-diphosphomethylpyrimidine and 4-methyl-5-(2-phosphoethyl)-thiazole: step 1/1.</text>
</comment>
<comment type="cofactor">
    <cofactor evidence="9">
        <name>Mg(2+)</name>
        <dbReference type="ChEBI" id="CHEBI:18420"/>
    </cofactor>
    <text evidence="9">Binds 1 Mg(2+) ion per subunit.</text>
</comment>
<feature type="binding site" evidence="9">
    <location>
        <position position="77"/>
    </location>
    <ligand>
        <name>4-amino-2-methyl-5-(diphosphooxymethyl)pyrimidine</name>
        <dbReference type="ChEBI" id="CHEBI:57841"/>
    </ligand>
</feature>
<comment type="catalytic activity">
    <reaction evidence="6 9 10">
        <text>4-methyl-5-(2-phosphooxyethyl)-thiazole + 4-amino-2-methyl-5-(diphosphooxymethyl)pyrimidine + H(+) = thiamine phosphate + diphosphate</text>
        <dbReference type="Rhea" id="RHEA:22328"/>
        <dbReference type="ChEBI" id="CHEBI:15378"/>
        <dbReference type="ChEBI" id="CHEBI:33019"/>
        <dbReference type="ChEBI" id="CHEBI:37575"/>
        <dbReference type="ChEBI" id="CHEBI:57841"/>
        <dbReference type="ChEBI" id="CHEBI:58296"/>
        <dbReference type="EC" id="2.5.1.3"/>
    </reaction>
</comment>
<keyword evidence="5 9" id="KW-0784">Thiamine biosynthesis</keyword>
<sequence>MDKSERTGNAVDLTLYLVTGRYDFHDDQFLAVIEEACQNGVTLIQLREKTLLTGAFYELALKVKAITDRYDVPLIINDRVDICLAVDAAGVHIGDDEMPVDIVRSLIGTEKILGVSAKTVDRGLEAEKAGADYLGIGAIFPTKTKDTALTSIETLKAINEAVTIPSVAIGGIKEENLSDFRGTGIDGVSIVSEIMLAENVGKKVQALRGKIAEVLEEHV</sequence>
<dbReference type="NCBIfam" id="TIGR00693">
    <property type="entry name" value="thiE"/>
    <property type="match status" value="1"/>
</dbReference>
<feature type="binding site" evidence="9">
    <location>
        <begin position="191"/>
        <end position="192"/>
    </location>
    <ligand>
        <name>2-[(2R,5Z)-2-carboxy-4-methylthiazol-5(2H)-ylidene]ethyl phosphate</name>
        <dbReference type="ChEBI" id="CHEBI:62899"/>
    </ligand>
</feature>
<dbReference type="GO" id="GO:0000287">
    <property type="term" value="F:magnesium ion binding"/>
    <property type="evidence" value="ECO:0007669"/>
    <property type="project" value="UniProtKB-UniRule"/>
</dbReference>
<dbReference type="EMBL" id="RYZS01000001">
    <property type="protein sequence ID" value="RVU93912.1"/>
    <property type="molecule type" value="Genomic_DNA"/>
</dbReference>
<dbReference type="AlphaFoldDB" id="A0A437UJU0"/>
<evidence type="ECO:0000256" key="9">
    <source>
        <dbReference type="HAMAP-Rule" id="MF_00097"/>
    </source>
</evidence>
<dbReference type="GO" id="GO:0005737">
    <property type="term" value="C:cytoplasm"/>
    <property type="evidence" value="ECO:0007669"/>
    <property type="project" value="TreeGrafter"/>
</dbReference>
<keyword evidence="4 9" id="KW-0460">Magnesium</keyword>
<dbReference type="InterPro" id="IPR036206">
    <property type="entry name" value="ThiamineP_synth_sf"/>
</dbReference>
<evidence type="ECO:0000256" key="8">
    <source>
        <dbReference type="ARBA" id="ARBA00047883"/>
    </source>
</evidence>
<dbReference type="PANTHER" id="PTHR20857">
    <property type="entry name" value="THIAMINE-PHOSPHATE PYROPHOSPHORYLASE"/>
    <property type="match status" value="1"/>
</dbReference>
<dbReference type="GO" id="GO:0009228">
    <property type="term" value="P:thiamine biosynthetic process"/>
    <property type="evidence" value="ECO:0007669"/>
    <property type="project" value="UniProtKB-KW"/>
</dbReference>